<dbReference type="PANTHER" id="PTHR22893:SF91">
    <property type="entry name" value="NADPH DEHYDROGENASE 2-RELATED"/>
    <property type="match status" value="1"/>
</dbReference>
<dbReference type="SUPFAM" id="SSF51395">
    <property type="entry name" value="FMN-linked oxidoreductases"/>
    <property type="match status" value="1"/>
</dbReference>
<dbReference type="Pfam" id="PF00724">
    <property type="entry name" value="Oxidored_FMN"/>
    <property type="match status" value="1"/>
</dbReference>
<evidence type="ECO:0000256" key="5">
    <source>
        <dbReference type="ARBA" id="ARBA00022857"/>
    </source>
</evidence>
<dbReference type="STRING" id="4081.A0A3Q7IV25"/>
<evidence type="ECO:0000256" key="3">
    <source>
        <dbReference type="ARBA" id="ARBA00022630"/>
    </source>
</evidence>
<dbReference type="InterPro" id="IPR001155">
    <property type="entry name" value="OxRdtase_FMN_N"/>
</dbReference>
<evidence type="ECO:0000256" key="1">
    <source>
        <dbReference type="ARBA" id="ARBA00001917"/>
    </source>
</evidence>
<keyword evidence="8" id="KW-1185">Reference proteome</keyword>
<dbReference type="OMA" id="RERRSCI"/>
<dbReference type="PANTHER" id="PTHR22893">
    <property type="entry name" value="NADH OXIDOREDUCTASE-RELATED"/>
    <property type="match status" value="1"/>
</dbReference>
<feature type="domain" description="NADH:flavin oxidoreductase/NADH oxidase N-terminal" evidence="6">
    <location>
        <begin position="30"/>
        <end position="176"/>
    </location>
</feature>
<name>A0A3Q7IV25_SOLLC</name>
<evidence type="ECO:0000256" key="2">
    <source>
        <dbReference type="ARBA" id="ARBA00005979"/>
    </source>
</evidence>
<evidence type="ECO:0000259" key="6">
    <source>
        <dbReference type="Pfam" id="PF00724"/>
    </source>
</evidence>
<dbReference type="Proteomes" id="UP000004994">
    <property type="component" value="Chromosome 11"/>
</dbReference>
<reference evidence="7" key="1">
    <citation type="journal article" date="2012" name="Nature">
        <title>The tomato genome sequence provides insights into fleshy fruit evolution.</title>
        <authorList>
            <consortium name="Tomato Genome Consortium"/>
        </authorList>
    </citation>
    <scope>NUCLEOTIDE SEQUENCE [LARGE SCALE GENOMIC DNA]</scope>
    <source>
        <strain evidence="7">cv. Heinz 1706</strain>
    </source>
</reference>
<reference evidence="7" key="2">
    <citation type="submission" date="2019-01" db="UniProtKB">
        <authorList>
            <consortium name="EnsemblPlants"/>
        </authorList>
    </citation>
    <scope>IDENTIFICATION</scope>
    <source>
        <strain evidence="7">cv. Heinz 1706</strain>
    </source>
</reference>
<dbReference type="InterPro" id="IPR013785">
    <property type="entry name" value="Aldolase_TIM"/>
</dbReference>
<dbReference type="InterPro" id="IPR045247">
    <property type="entry name" value="Oye-like"/>
</dbReference>
<keyword evidence="3" id="KW-0285">Flavoprotein</keyword>
<keyword evidence="4" id="KW-0288">FMN</keyword>
<dbReference type="EnsemblPlants" id="Solyc11g032235.1.1">
    <property type="protein sequence ID" value="Solyc11g032235.1.1"/>
    <property type="gene ID" value="Solyc11g032235.1"/>
</dbReference>
<dbReference type="GO" id="GO:0016491">
    <property type="term" value="F:oxidoreductase activity"/>
    <property type="evidence" value="ECO:0007669"/>
    <property type="project" value="InterPro"/>
</dbReference>
<dbReference type="Gene3D" id="3.20.20.70">
    <property type="entry name" value="Aldolase class I"/>
    <property type="match status" value="1"/>
</dbReference>
<evidence type="ECO:0000256" key="4">
    <source>
        <dbReference type="ARBA" id="ARBA00022643"/>
    </source>
</evidence>
<dbReference type="Gramene" id="Solyc11g032235.1.1">
    <property type="protein sequence ID" value="Solyc11g032235.1.1"/>
    <property type="gene ID" value="Solyc11g032235.1"/>
</dbReference>
<dbReference type="GO" id="GO:0010181">
    <property type="term" value="F:FMN binding"/>
    <property type="evidence" value="ECO:0007669"/>
    <property type="project" value="InterPro"/>
</dbReference>
<sequence>MKKYYSTLTKMENKSAEEKQHIPLLTPYKMKKFQLSHRTTKGGLLIAEATKVSDTTQGYTDTPGIWTKEQVESWKPIVNAVHDKEGIFFCQVWHVGRVSNTGFQPNGQDPISCTDKPLTPQIRSNGLDVAEFTPPSHLTTDEIPHIVNDFRLAATNAIEAGFDGVEIHGAHDYLID</sequence>
<dbReference type="InParanoid" id="A0A3Q7IV25"/>
<accession>A0A3Q7IV25</accession>
<keyword evidence="5" id="KW-0521">NADP</keyword>
<evidence type="ECO:0000313" key="7">
    <source>
        <dbReference type="EnsemblPlants" id="Solyc11g032235.1.1"/>
    </source>
</evidence>
<protein>
    <recommendedName>
        <fullName evidence="6">NADH:flavin oxidoreductase/NADH oxidase N-terminal domain-containing protein</fullName>
    </recommendedName>
</protein>
<organism evidence="7">
    <name type="scientific">Solanum lycopersicum</name>
    <name type="common">Tomato</name>
    <name type="synonym">Lycopersicon esculentum</name>
    <dbReference type="NCBI Taxonomy" id="4081"/>
    <lineage>
        <taxon>Eukaryota</taxon>
        <taxon>Viridiplantae</taxon>
        <taxon>Streptophyta</taxon>
        <taxon>Embryophyta</taxon>
        <taxon>Tracheophyta</taxon>
        <taxon>Spermatophyta</taxon>
        <taxon>Magnoliopsida</taxon>
        <taxon>eudicotyledons</taxon>
        <taxon>Gunneridae</taxon>
        <taxon>Pentapetalae</taxon>
        <taxon>asterids</taxon>
        <taxon>lamiids</taxon>
        <taxon>Solanales</taxon>
        <taxon>Solanaceae</taxon>
        <taxon>Solanoideae</taxon>
        <taxon>Solaneae</taxon>
        <taxon>Solanum</taxon>
        <taxon>Solanum subgen. Lycopersicon</taxon>
    </lineage>
</organism>
<comment type="similarity">
    <text evidence="2">Belongs to the NADH:flavin oxidoreductase/NADH oxidase family.</text>
</comment>
<proteinExistence type="inferred from homology"/>
<comment type="cofactor">
    <cofactor evidence="1">
        <name>FMN</name>
        <dbReference type="ChEBI" id="CHEBI:58210"/>
    </cofactor>
</comment>
<dbReference type="AlphaFoldDB" id="A0A3Q7IV25"/>
<evidence type="ECO:0000313" key="8">
    <source>
        <dbReference type="Proteomes" id="UP000004994"/>
    </source>
</evidence>